<protein>
    <recommendedName>
        <fullName evidence="4">Glycosyltransferase RgtA/B/C/D-like domain-containing protein</fullName>
    </recommendedName>
</protein>
<reference evidence="2 3" key="1">
    <citation type="journal article" date="2015" name="Nature">
        <title>rRNA introns, odd ribosomes, and small enigmatic genomes across a large radiation of phyla.</title>
        <authorList>
            <person name="Brown C.T."/>
            <person name="Hug L.A."/>
            <person name="Thomas B.C."/>
            <person name="Sharon I."/>
            <person name="Castelle C.J."/>
            <person name="Singh A."/>
            <person name="Wilkins M.J."/>
            <person name="Williams K.H."/>
            <person name="Banfield J.F."/>
        </authorList>
    </citation>
    <scope>NUCLEOTIDE SEQUENCE [LARGE SCALE GENOMIC DNA]</scope>
</reference>
<proteinExistence type="predicted"/>
<evidence type="ECO:0000256" key="1">
    <source>
        <dbReference type="SAM" id="Phobius"/>
    </source>
</evidence>
<feature type="transmembrane region" description="Helical" evidence="1">
    <location>
        <begin position="130"/>
        <end position="150"/>
    </location>
</feature>
<gene>
    <name evidence="2" type="ORF">UX78_C0002G0053</name>
</gene>
<evidence type="ECO:0000313" key="2">
    <source>
        <dbReference type="EMBL" id="KKU56873.1"/>
    </source>
</evidence>
<evidence type="ECO:0008006" key="4">
    <source>
        <dbReference type="Google" id="ProtNLM"/>
    </source>
</evidence>
<dbReference type="Proteomes" id="UP000034607">
    <property type="component" value="Unassembled WGS sequence"/>
</dbReference>
<name>A0A0G1TRT8_9BACT</name>
<feature type="transmembrane region" description="Helical" evidence="1">
    <location>
        <begin position="323"/>
        <end position="340"/>
    </location>
</feature>
<keyword evidence="1" id="KW-0472">Membrane</keyword>
<feature type="transmembrane region" description="Helical" evidence="1">
    <location>
        <begin position="377"/>
        <end position="398"/>
    </location>
</feature>
<dbReference type="EMBL" id="LCNM01000002">
    <property type="protein sequence ID" value="KKU56873.1"/>
    <property type="molecule type" value="Genomic_DNA"/>
</dbReference>
<feature type="transmembrane region" description="Helical" evidence="1">
    <location>
        <begin position="100"/>
        <end position="118"/>
    </location>
</feature>
<organism evidence="2 3">
    <name type="scientific">Candidatus Amesbacteria bacterium GW2011_GWA2_47_11</name>
    <dbReference type="NCBI Taxonomy" id="1618357"/>
    <lineage>
        <taxon>Bacteria</taxon>
        <taxon>Candidatus Amesiibacteriota</taxon>
    </lineage>
</organism>
<sequence length="537" mass="61104">MLQFIPVNRLKTFAFCLLPFAFSFWLMFSTFSYDGKNGAFLISDKLWSDFGSTLPLIRSFSLGSNWPIQHPLFPGEPIRYHPLFYMATGLLEKAGLRLDFGLNILSGLGFFFVLVFIFKFGQTLFSSRAVAALAVVFFLFNGSLSFLRFFNQHPVSSQTLHDIVINSRFPSFGPWDGGPITAFWNLNIYTNQRHLAPSFALALALIYVLYTGNIRYSYLTGFILGSFLLLNHAVFGISLLFVGWFFLFRPRLRLPLIISAFGFLPWLALFRYTIQISPFFNLRLGYLSPQPVTVVSFIKFWLANFGLHLFLIPLGFLFSPRPAKVLVIPLLLLFAIPNLWQLSPDLINNHKFFNFFLILSNLYTAYFIVTIAKIGRLGIAVASILVITLTVSGIIDFFPIVNDAKLNLADIPSNPDARFFYQSTSPRAVVLNSFWFYHPASIAGRPIYNGYSYFTWSYGYDQVTREKQTKDIYAAPTKGLACTLLRNSDISYVELNSRPEGFLAPNWTMWNQEFTPLYINPDSGIRVFSVAQNCPSV</sequence>
<keyword evidence="1" id="KW-1133">Transmembrane helix</keyword>
<evidence type="ECO:0000313" key="3">
    <source>
        <dbReference type="Proteomes" id="UP000034607"/>
    </source>
</evidence>
<dbReference type="AlphaFoldDB" id="A0A0G1TRT8"/>
<feature type="transmembrane region" description="Helical" evidence="1">
    <location>
        <begin position="254"/>
        <end position="274"/>
    </location>
</feature>
<feature type="transmembrane region" description="Helical" evidence="1">
    <location>
        <begin position="12"/>
        <end position="33"/>
    </location>
</feature>
<comment type="caution">
    <text evidence="2">The sequence shown here is derived from an EMBL/GenBank/DDBJ whole genome shotgun (WGS) entry which is preliminary data.</text>
</comment>
<feature type="transmembrane region" description="Helical" evidence="1">
    <location>
        <begin position="194"/>
        <end position="210"/>
    </location>
</feature>
<feature type="transmembrane region" description="Helical" evidence="1">
    <location>
        <begin position="352"/>
        <end position="371"/>
    </location>
</feature>
<feature type="transmembrane region" description="Helical" evidence="1">
    <location>
        <begin position="222"/>
        <end position="248"/>
    </location>
</feature>
<accession>A0A0G1TRT8</accession>
<keyword evidence="1" id="KW-0812">Transmembrane</keyword>
<feature type="transmembrane region" description="Helical" evidence="1">
    <location>
        <begin position="294"/>
        <end position="317"/>
    </location>
</feature>